<gene>
    <name evidence="1" type="ORF">EAG_14438</name>
</gene>
<sequence>MSEERGTRCVSHAGSRPSYGDLYEDPKMNLGSWTVGESVKALRYDLSSCLTIALASIPSFRDNRITTDEDFC</sequence>
<dbReference type="InParanoid" id="E2ANL7"/>
<accession>E2ANL7</accession>
<proteinExistence type="predicted"/>
<dbReference type="Proteomes" id="UP000000311">
    <property type="component" value="Unassembled WGS sequence"/>
</dbReference>
<dbReference type="EMBL" id="GL441256">
    <property type="protein sequence ID" value="EFN64963.1"/>
    <property type="molecule type" value="Genomic_DNA"/>
</dbReference>
<evidence type="ECO:0000313" key="2">
    <source>
        <dbReference type="Proteomes" id="UP000000311"/>
    </source>
</evidence>
<dbReference type="AlphaFoldDB" id="E2ANL7"/>
<name>E2ANL7_CAMFO</name>
<keyword evidence="2" id="KW-1185">Reference proteome</keyword>
<protein>
    <submittedName>
        <fullName evidence="1">Uncharacterized protein</fullName>
    </submittedName>
</protein>
<evidence type="ECO:0000313" key="1">
    <source>
        <dbReference type="EMBL" id="EFN64963.1"/>
    </source>
</evidence>
<organism evidence="2">
    <name type="scientific">Camponotus floridanus</name>
    <name type="common">Florida carpenter ant</name>
    <dbReference type="NCBI Taxonomy" id="104421"/>
    <lineage>
        <taxon>Eukaryota</taxon>
        <taxon>Metazoa</taxon>
        <taxon>Ecdysozoa</taxon>
        <taxon>Arthropoda</taxon>
        <taxon>Hexapoda</taxon>
        <taxon>Insecta</taxon>
        <taxon>Pterygota</taxon>
        <taxon>Neoptera</taxon>
        <taxon>Endopterygota</taxon>
        <taxon>Hymenoptera</taxon>
        <taxon>Apocrita</taxon>
        <taxon>Aculeata</taxon>
        <taxon>Formicoidea</taxon>
        <taxon>Formicidae</taxon>
        <taxon>Formicinae</taxon>
        <taxon>Camponotus</taxon>
    </lineage>
</organism>
<reference evidence="1 2" key="1">
    <citation type="journal article" date="2010" name="Science">
        <title>Genomic comparison of the ants Camponotus floridanus and Harpegnathos saltator.</title>
        <authorList>
            <person name="Bonasio R."/>
            <person name="Zhang G."/>
            <person name="Ye C."/>
            <person name="Mutti N.S."/>
            <person name="Fang X."/>
            <person name="Qin N."/>
            <person name="Donahue G."/>
            <person name="Yang P."/>
            <person name="Li Q."/>
            <person name="Li C."/>
            <person name="Zhang P."/>
            <person name="Huang Z."/>
            <person name="Berger S.L."/>
            <person name="Reinberg D."/>
            <person name="Wang J."/>
            <person name="Liebig J."/>
        </authorList>
    </citation>
    <scope>NUCLEOTIDE SEQUENCE [LARGE SCALE GENOMIC DNA]</scope>
    <source>
        <strain evidence="2">C129</strain>
    </source>
</reference>